<keyword evidence="2" id="KW-0479">Metal-binding</keyword>
<gene>
    <name evidence="8" type="ORF">KCV03_g4180</name>
</gene>
<keyword evidence="4" id="KW-0560">Oxidoreductase</keyword>
<dbReference type="PANTHER" id="PTHR11771">
    <property type="entry name" value="LIPOXYGENASE"/>
    <property type="match status" value="1"/>
</dbReference>
<comment type="caution">
    <text evidence="8">The sequence shown here is derived from an EMBL/GenBank/DDBJ whole genome shotgun (WGS) entry which is preliminary data.</text>
</comment>
<dbReference type="InterPro" id="IPR000907">
    <property type="entry name" value="LipOase"/>
</dbReference>
<accession>A0A9P8K8R7</accession>
<dbReference type="Gene3D" id="3.90.1200.10">
    <property type="match status" value="1"/>
</dbReference>
<dbReference type="GO" id="GO:0050584">
    <property type="term" value="F:linoleate 11-lipoxygenase activity"/>
    <property type="evidence" value="ECO:0007669"/>
    <property type="project" value="UniProtKB-ARBA"/>
</dbReference>
<evidence type="ECO:0000256" key="5">
    <source>
        <dbReference type="SAM" id="MobiDB-lite"/>
    </source>
</evidence>
<evidence type="ECO:0000313" key="8">
    <source>
        <dbReference type="EMBL" id="KAH0223662.1"/>
    </source>
</evidence>
<reference evidence="8" key="2">
    <citation type="submission" date="2021-08" db="EMBL/GenBank/DDBJ databases">
        <authorList>
            <person name="Gostincar C."/>
            <person name="Sun X."/>
            <person name="Song Z."/>
            <person name="Gunde-Cimerman N."/>
        </authorList>
    </citation>
    <scope>NUCLEOTIDE SEQUENCE</scope>
    <source>
        <strain evidence="8">EXF-8016</strain>
    </source>
</reference>
<feature type="domain" description="Lipoxygenase" evidence="7">
    <location>
        <begin position="178"/>
        <end position="681"/>
    </location>
</feature>
<dbReference type="Gene3D" id="3.10.450.60">
    <property type="match status" value="1"/>
</dbReference>
<evidence type="ECO:0000256" key="4">
    <source>
        <dbReference type="ARBA" id="ARBA00023002"/>
    </source>
</evidence>
<dbReference type="Pfam" id="PF00305">
    <property type="entry name" value="Lipoxygenase"/>
    <property type="match status" value="1"/>
</dbReference>
<name>A0A9P8K8R7_AURME</name>
<dbReference type="Gene3D" id="1.20.245.10">
    <property type="entry name" value="Lipoxygenase-1, Domain 5"/>
    <property type="match status" value="1"/>
</dbReference>
<proteinExistence type="predicted"/>
<dbReference type="InterPro" id="IPR011009">
    <property type="entry name" value="Kinase-like_dom_sf"/>
</dbReference>
<dbReference type="Pfam" id="PF01636">
    <property type="entry name" value="APH"/>
    <property type="match status" value="1"/>
</dbReference>
<dbReference type="InterPro" id="IPR036226">
    <property type="entry name" value="LipOase_C_sf"/>
</dbReference>
<dbReference type="SUPFAM" id="SSF56112">
    <property type="entry name" value="Protein kinase-like (PK-like)"/>
    <property type="match status" value="1"/>
</dbReference>
<keyword evidence="6" id="KW-0732">Signal</keyword>
<keyword evidence="3" id="KW-0223">Dioxygenase</keyword>
<dbReference type="OrthoDB" id="407298at2759"/>
<evidence type="ECO:0000256" key="1">
    <source>
        <dbReference type="ARBA" id="ARBA00021175"/>
    </source>
</evidence>
<evidence type="ECO:0000256" key="2">
    <source>
        <dbReference type="ARBA" id="ARBA00022723"/>
    </source>
</evidence>
<feature type="chain" id="PRO_5040195765" description="Manganese lipoxygenase" evidence="6">
    <location>
        <begin position="25"/>
        <end position="853"/>
    </location>
</feature>
<organism evidence="8 9">
    <name type="scientific">Aureobasidium melanogenum</name>
    <name type="common">Aureobasidium pullulans var. melanogenum</name>
    <dbReference type="NCBI Taxonomy" id="46634"/>
    <lineage>
        <taxon>Eukaryota</taxon>
        <taxon>Fungi</taxon>
        <taxon>Dikarya</taxon>
        <taxon>Ascomycota</taxon>
        <taxon>Pezizomycotina</taxon>
        <taxon>Dothideomycetes</taxon>
        <taxon>Dothideomycetidae</taxon>
        <taxon>Dothideales</taxon>
        <taxon>Saccotheciaceae</taxon>
        <taxon>Aureobasidium</taxon>
    </lineage>
</organism>
<protein>
    <recommendedName>
        <fullName evidence="1">Manganese lipoxygenase</fullName>
    </recommendedName>
</protein>
<dbReference type="GO" id="GO:0043651">
    <property type="term" value="P:linoleic acid metabolic process"/>
    <property type="evidence" value="ECO:0007669"/>
    <property type="project" value="UniProtKB-ARBA"/>
</dbReference>
<dbReference type="PROSITE" id="PS51393">
    <property type="entry name" value="LIPOXYGENASE_3"/>
    <property type="match status" value="1"/>
</dbReference>
<dbReference type="Proteomes" id="UP000767238">
    <property type="component" value="Unassembled WGS sequence"/>
</dbReference>
<dbReference type="InterPro" id="IPR013819">
    <property type="entry name" value="LipOase_C"/>
</dbReference>
<evidence type="ECO:0000256" key="3">
    <source>
        <dbReference type="ARBA" id="ARBA00022964"/>
    </source>
</evidence>
<sequence>MMAQHRFSVASLLILLLYVATVHSAIIQKRATSSSRSVSKISSSSSKATSKPVSKISSSSSKATSKPKTSSTKVVATSSAALKILSGAAEITNPRTGPTISATASATYTGWYAIPQKGIPAGRADAIALTRQNFGYGPAVAGGPFFPNGTLGNTVVAADIAILQAETGPQMSDTGSDVVKAESDVSKYNGLQTLQDYTLLYDQEWTATLSQGPAPGILTNYTQDLLFSMERLSFSPYQIRRLDSSKDTLNFEVDDQVATNLTGMTQQQLLTSGRLFYADYRDQAELTATTNPRYSAAVDAYFYIDPESGDFLPLAIRTNQGANLTYTPADSPNDWMLAKIMYNVCDLWFAQWEHLARTHEVVQIVYMAAIRSLSDAHPVKAVLDRLMFEVFAIQPLAQSVLFAPGGVVDLAFPYTYESAKDYSSNYYFTRSGNFQSGYFLTDLKNRGLINATTGPQLKDFPYYEDASVIYAAIRTFMTSFVNSYYSSDSVVAADKEIQAWVKECNGPAKVMDFPSAITTTSTLIDVLTHMAHLSSTAHHTVNTNELMSASSTLPFHAMSLYSPVPTQKGVTNLASFLPPLQQAEEQIGINSLFSRNYFAGTNRTLSHMFDEPAILNRMNVNTRNAAATFMNSMNSFSSKVKARTFDSKGLSQGPVLEETFWFEPDILALWPPGETFESLNISGPYHSYTGYISAHLLKYENAIEVHQSLEFMRDILPQLDRFIVVISTEPMQTKLNDIPLRIAHKDLHFANILVDRITAHVTGIVDWEFAGVVPFTRWNPSRAFLWNAQDNDTSMADKTALIERYKKRAREKGSGYLIDDAKFTSKEQESMQTAANFLRAIVEVVLGTRQVEV</sequence>
<reference evidence="8" key="1">
    <citation type="journal article" date="2021" name="J Fungi (Basel)">
        <title>Virulence traits and population genomics of the black yeast Aureobasidium melanogenum.</title>
        <authorList>
            <person name="Cernosa A."/>
            <person name="Sun X."/>
            <person name="Gostincar C."/>
            <person name="Fang C."/>
            <person name="Gunde-Cimerman N."/>
            <person name="Song Z."/>
        </authorList>
    </citation>
    <scope>NUCLEOTIDE SEQUENCE</scope>
    <source>
        <strain evidence="8">EXF-8016</strain>
    </source>
</reference>
<dbReference type="GO" id="GO:0034440">
    <property type="term" value="P:lipid oxidation"/>
    <property type="evidence" value="ECO:0007669"/>
    <property type="project" value="InterPro"/>
</dbReference>
<dbReference type="SUPFAM" id="SSF48484">
    <property type="entry name" value="Lipoxigenase"/>
    <property type="match status" value="1"/>
</dbReference>
<dbReference type="GO" id="GO:0046872">
    <property type="term" value="F:metal ion binding"/>
    <property type="evidence" value="ECO:0007669"/>
    <property type="project" value="UniProtKB-KW"/>
</dbReference>
<dbReference type="AlphaFoldDB" id="A0A9P8K8R7"/>
<feature type="region of interest" description="Disordered" evidence="5">
    <location>
        <begin position="38"/>
        <end position="70"/>
    </location>
</feature>
<evidence type="ECO:0000256" key="6">
    <source>
        <dbReference type="SAM" id="SignalP"/>
    </source>
</evidence>
<evidence type="ECO:0000313" key="9">
    <source>
        <dbReference type="Proteomes" id="UP000767238"/>
    </source>
</evidence>
<evidence type="ECO:0000259" key="7">
    <source>
        <dbReference type="PROSITE" id="PS51393"/>
    </source>
</evidence>
<dbReference type="InterPro" id="IPR002575">
    <property type="entry name" value="Aminoglycoside_PTrfase"/>
</dbReference>
<dbReference type="EMBL" id="JAHFYH010000024">
    <property type="protein sequence ID" value="KAH0223662.1"/>
    <property type="molecule type" value="Genomic_DNA"/>
</dbReference>
<feature type="signal peptide" evidence="6">
    <location>
        <begin position="1"/>
        <end position="24"/>
    </location>
</feature>
<feature type="non-terminal residue" evidence="8">
    <location>
        <position position="1"/>
    </location>
</feature>